<dbReference type="GO" id="GO:0005829">
    <property type="term" value="C:cytosol"/>
    <property type="evidence" value="ECO:0007669"/>
    <property type="project" value="TreeGrafter"/>
</dbReference>
<feature type="binding site" evidence="8">
    <location>
        <position position="179"/>
    </location>
    <ligand>
        <name>Zn(2+)</name>
        <dbReference type="ChEBI" id="CHEBI:29105"/>
    </ligand>
</feature>
<keyword evidence="14" id="KW-1185">Reference proteome</keyword>
<feature type="binding site" evidence="8">
    <location>
        <position position="143"/>
    </location>
    <ligand>
        <name>Zn(2+)</name>
        <dbReference type="ChEBI" id="CHEBI:29105"/>
    </ligand>
</feature>
<dbReference type="GO" id="GO:0071897">
    <property type="term" value="P:DNA biosynthetic process"/>
    <property type="evidence" value="ECO:0007669"/>
    <property type="project" value="UniProtKB-KW"/>
</dbReference>
<evidence type="ECO:0000256" key="7">
    <source>
        <dbReference type="ARBA" id="ARBA00022840"/>
    </source>
</evidence>
<dbReference type="Proteomes" id="UP000506160">
    <property type="component" value="Unassembled WGS sequence"/>
</dbReference>
<dbReference type="InterPro" id="IPR001267">
    <property type="entry name" value="Thymidine_kinase"/>
</dbReference>
<feature type="binding site" evidence="10">
    <location>
        <position position="176"/>
    </location>
    <ligand>
        <name>substrate</name>
    </ligand>
</feature>
<dbReference type="PANTHER" id="PTHR11441">
    <property type="entry name" value="THYMIDINE KINASE"/>
    <property type="match status" value="1"/>
</dbReference>
<evidence type="ECO:0000256" key="8">
    <source>
        <dbReference type="HAMAP-Rule" id="MF_00124"/>
    </source>
</evidence>
<dbReference type="PANTHER" id="PTHR11441:SF0">
    <property type="entry name" value="THYMIDINE KINASE, CYTOSOLIC"/>
    <property type="match status" value="1"/>
</dbReference>
<evidence type="ECO:0000256" key="10">
    <source>
        <dbReference type="PIRSR" id="PIRSR035805-2"/>
    </source>
</evidence>
<reference evidence="13 14" key="1">
    <citation type="journal article" date="2014" name="Appl. Environ. Microbiol.">
        <title>Genomic features of a bumble bee symbiont reflect its host environment.</title>
        <authorList>
            <person name="Martinson V.G."/>
            <person name="Magoc T."/>
            <person name="Koch H."/>
            <person name="Salzberg S.L."/>
            <person name="Moran N.A."/>
        </authorList>
    </citation>
    <scope>NUCLEOTIDE SEQUENCE [LARGE SCALE GENOMIC DNA]</scope>
    <source>
        <strain evidence="13 14">Bimp</strain>
    </source>
</reference>
<dbReference type="EC" id="2.7.1.21" evidence="2 8"/>
<dbReference type="GO" id="GO:0008270">
    <property type="term" value="F:zinc ion binding"/>
    <property type="evidence" value="ECO:0007669"/>
    <property type="project" value="UniProtKB-UniRule"/>
</dbReference>
<accession>A0AB94IAE5</accession>
<feature type="binding site" evidence="8">
    <location>
        <position position="145"/>
    </location>
    <ligand>
        <name>Zn(2+)</name>
        <dbReference type="ChEBI" id="CHEBI:29105"/>
    </ligand>
</feature>
<evidence type="ECO:0000256" key="1">
    <source>
        <dbReference type="ARBA" id="ARBA00007587"/>
    </source>
</evidence>
<feature type="binding site" evidence="8">
    <location>
        <position position="182"/>
    </location>
    <ligand>
        <name>Zn(2+)</name>
        <dbReference type="ChEBI" id="CHEBI:29105"/>
    </ligand>
</feature>
<comment type="similarity">
    <text evidence="1 8 12">Belongs to the thymidine kinase family.</text>
</comment>
<keyword evidence="3 8" id="KW-0237">DNA synthesis</keyword>
<evidence type="ECO:0000256" key="12">
    <source>
        <dbReference type="RuleBase" id="RU004165"/>
    </source>
</evidence>
<evidence type="ECO:0000256" key="11">
    <source>
        <dbReference type="RuleBase" id="RU000544"/>
    </source>
</evidence>
<dbReference type="SUPFAM" id="SSF57716">
    <property type="entry name" value="Glucocorticoid receptor-like (DNA-binding domain)"/>
    <property type="match status" value="1"/>
</dbReference>
<proteinExistence type="inferred from homology"/>
<evidence type="ECO:0000256" key="5">
    <source>
        <dbReference type="ARBA" id="ARBA00022741"/>
    </source>
</evidence>
<feature type="binding site" evidence="8">
    <location>
        <begin position="85"/>
        <end position="88"/>
    </location>
    <ligand>
        <name>ATP</name>
        <dbReference type="ChEBI" id="CHEBI:30616"/>
    </ligand>
</feature>
<dbReference type="HAMAP" id="MF_00124">
    <property type="entry name" value="Thymidine_kinase"/>
    <property type="match status" value="1"/>
</dbReference>
<evidence type="ECO:0000256" key="3">
    <source>
        <dbReference type="ARBA" id="ARBA00022634"/>
    </source>
</evidence>
<organism evidence="13 14">
    <name type="scientific">Candidatus Schmidhempelia bombi str. Bimp</name>
    <dbReference type="NCBI Taxonomy" id="1387197"/>
    <lineage>
        <taxon>Bacteria</taxon>
        <taxon>Pseudomonadati</taxon>
        <taxon>Pseudomonadota</taxon>
        <taxon>Gammaproteobacteria</taxon>
        <taxon>Orbales</taxon>
        <taxon>Orbaceae</taxon>
        <taxon>Candidatus Schmidhempelia</taxon>
    </lineage>
</organism>
<sequence length="193" mass="21915">MSKIYFIYAVMNAGKSTELLQINHNYQSNNMQTLLLKSSVDTRNSDTEIVSRLGLRKEAIPINDDNIDVIAMDIQQNNYHCILIDESQFLSKNTILRLSDICDECHVPMMFFGLKTDYTGHLFEGSKTLLEIADNFRELKTVCWCGKKATMNLLEGANGDVIKQGDPIHLGDTEFYSVCRKHWKAGQTKPKSS</sequence>
<dbReference type="NCBIfam" id="NF003300">
    <property type="entry name" value="PRK04296.1-5"/>
    <property type="match status" value="1"/>
</dbReference>
<dbReference type="GO" id="GO:0046104">
    <property type="term" value="P:thymidine metabolic process"/>
    <property type="evidence" value="ECO:0007669"/>
    <property type="project" value="TreeGrafter"/>
</dbReference>
<dbReference type="AlphaFoldDB" id="A0AB94IAE5"/>
<dbReference type="Pfam" id="PF00265">
    <property type="entry name" value="TK"/>
    <property type="match status" value="1"/>
</dbReference>
<dbReference type="GO" id="GO:0005524">
    <property type="term" value="F:ATP binding"/>
    <property type="evidence" value="ECO:0007669"/>
    <property type="project" value="UniProtKB-UniRule"/>
</dbReference>
<evidence type="ECO:0000313" key="14">
    <source>
        <dbReference type="Proteomes" id="UP000506160"/>
    </source>
</evidence>
<dbReference type="RefSeq" id="WP_133459397.1">
    <property type="nucleotide sequence ID" value="NZ_AWGA01000104.1"/>
</dbReference>
<feature type="active site" description="Proton acceptor" evidence="8 9">
    <location>
        <position position="86"/>
    </location>
</feature>
<protein>
    <recommendedName>
        <fullName evidence="2 8">Thymidine kinase</fullName>
        <ecNumber evidence="2 8">2.7.1.21</ecNumber>
    </recommendedName>
</protein>
<comment type="subcellular location">
    <subcellularLocation>
        <location evidence="8">Cytoplasm</location>
    </subcellularLocation>
</comment>
<evidence type="ECO:0000256" key="2">
    <source>
        <dbReference type="ARBA" id="ARBA00012118"/>
    </source>
</evidence>
<dbReference type="SUPFAM" id="SSF52540">
    <property type="entry name" value="P-loop containing nucleoside triphosphate hydrolases"/>
    <property type="match status" value="1"/>
</dbReference>
<feature type="binding site" evidence="10">
    <location>
        <begin position="168"/>
        <end position="171"/>
    </location>
    <ligand>
        <name>substrate</name>
    </ligand>
</feature>
<keyword evidence="8" id="KW-0963">Cytoplasm</keyword>
<gene>
    <name evidence="8" type="primary">tdk</name>
    <name evidence="13" type="ORF">O970_09150</name>
</gene>
<dbReference type="EMBL" id="AWGA01000104">
    <property type="protein sequence ID" value="TEA26352.1"/>
    <property type="molecule type" value="Genomic_DNA"/>
</dbReference>
<keyword evidence="8" id="KW-0862">Zinc</keyword>
<keyword evidence="7 8" id="KW-0067">ATP-binding</keyword>
<evidence type="ECO:0000256" key="4">
    <source>
        <dbReference type="ARBA" id="ARBA00022679"/>
    </source>
</evidence>
<dbReference type="PIRSF" id="PIRSF035805">
    <property type="entry name" value="TK_cell"/>
    <property type="match status" value="1"/>
</dbReference>
<dbReference type="GO" id="GO:0004797">
    <property type="term" value="F:thymidine kinase activity"/>
    <property type="evidence" value="ECO:0007669"/>
    <property type="project" value="UniProtKB-UniRule"/>
</dbReference>
<keyword evidence="5 8" id="KW-0547">Nucleotide-binding</keyword>
<comment type="subunit">
    <text evidence="8">Homotetramer.</text>
</comment>
<evidence type="ECO:0000313" key="13">
    <source>
        <dbReference type="EMBL" id="TEA26352.1"/>
    </source>
</evidence>
<dbReference type="Gene3D" id="3.40.50.300">
    <property type="entry name" value="P-loop containing nucleotide triphosphate hydrolases"/>
    <property type="match status" value="1"/>
</dbReference>
<comment type="catalytic activity">
    <reaction evidence="8 11">
        <text>thymidine + ATP = dTMP + ADP + H(+)</text>
        <dbReference type="Rhea" id="RHEA:19129"/>
        <dbReference type="ChEBI" id="CHEBI:15378"/>
        <dbReference type="ChEBI" id="CHEBI:17748"/>
        <dbReference type="ChEBI" id="CHEBI:30616"/>
        <dbReference type="ChEBI" id="CHEBI:63528"/>
        <dbReference type="ChEBI" id="CHEBI:456216"/>
        <dbReference type="EC" id="2.7.1.21"/>
    </reaction>
</comment>
<evidence type="ECO:0000256" key="9">
    <source>
        <dbReference type="PIRSR" id="PIRSR035805-1"/>
    </source>
</evidence>
<keyword evidence="8" id="KW-0479">Metal-binding</keyword>
<keyword evidence="6 8" id="KW-0418">Kinase</keyword>
<comment type="caution">
    <text evidence="13">The sequence shown here is derived from an EMBL/GenBank/DDBJ whole genome shotgun (WGS) entry which is preliminary data.</text>
</comment>
<dbReference type="InterPro" id="IPR027417">
    <property type="entry name" value="P-loop_NTPase"/>
</dbReference>
<keyword evidence="4 8" id="KW-0808">Transferase</keyword>
<feature type="binding site" evidence="8">
    <location>
        <begin position="9"/>
        <end position="16"/>
    </location>
    <ligand>
        <name>ATP</name>
        <dbReference type="ChEBI" id="CHEBI:30616"/>
    </ligand>
</feature>
<name>A0AB94IAE5_9GAMM</name>
<evidence type="ECO:0000256" key="6">
    <source>
        <dbReference type="ARBA" id="ARBA00022777"/>
    </source>
</evidence>